<evidence type="ECO:0000313" key="2">
    <source>
        <dbReference type="EMBL" id="QKD81641.1"/>
    </source>
</evidence>
<gene>
    <name evidence="2" type="ORF">HPC62_05060</name>
</gene>
<dbReference type="KEGG" id="theu:HPC62_05060"/>
<dbReference type="InterPro" id="IPR050765">
    <property type="entry name" value="Riboflavin_Biosynth_HTPR"/>
</dbReference>
<name>A0A6M8BDC9_9CYAN</name>
<proteinExistence type="predicted"/>
<evidence type="ECO:0000259" key="1">
    <source>
        <dbReference type="Pfam" id="PF01872"/>
    </source>
</evidence>
<dbReference type="PANTHER" id="PTHR38011:SF11">
    <property type="entry name" value="2,5-DIAMINO-6-RIBOSYLAMINO-4(3H)-PYRIMIDINONE 5'-PHOSPHATE REDUCTASE"/>
    <property type="match status" value="1"/>
</dbReference>
<dbReference type="SUPFAM" id="SSF53597">
    <property type="entry name" value="Dihydrofolate reductase-like"/>
    <property type="match status" value="1"/>
</dbReference>
<dbReference type="GO" id="GO:0008703">
    <property type="term" value="F:5-amino-6-(5-phosphoribosylamino)uracil reductase activity"/>
    <property type="evidence" value="ECO:0007669"/>
    <property type="project" value="InterPro"/>
</dbReference>
<dbReference type="GO" id="GO:0009231">
    <property type="term" value="P:riboflavin biosynthetic process"/>
    <property type="evidence" value="ECO:0007669"/>
    <property type="project" value="InterPro"/>
</dbReference>
<dbReference type="InterPro" id="IPR002734">
    <property type="entry name" value="RibDG_C"/>
</dbReference>
<dbReference type="Gene3D" id="3.40.430.10">
    <property type="entry name" value="Dihydrofolate Reductase, subunit A"/>
    <property type="match status" value="1"/>
</dbReference>
<reference evidence="2 3" key="1">
    <citation type="submission" date="2020-05" db="EMBL/GenBank/DDBJ databases">
        <title>Complete genome sequence of of a novel Thermoleptolyngbya strain isolated from hot springs of Ganzi, Sichuan China.</title>
        <authorList>
            <person name="Tang J."/>
            <person name="Daroch M."/>
            <person name="Li L."/>
            <person name="Waleron K."/>
            <person name="Waleron M."/>
            <person name="Waleron M."/>
        </authorList>
    </citation>
    <scope>NUCLEOTIDE SEQUENCE [LARGE SCALE GENOMIC DNA]</scope>
    <source>
        <strain evidence="2 3">PKUAC-SCTA183</strain>
    </source>
</reference>
<protein>
    <submittedName>
        <fullName evidence="2">Dihydrofolate reductase</fullName>
    </submittedName>
</protein>
<evidence type="ECO:0000313" key="3">
    <source>
        <dbReference type="Proteomes" id="UP000505210"/>
    </source>
</evidence>
<dbReference type="Proteomes" id="UP000505210">
    <property type="component" value="Chromosome"/>
</dbReference>
<dbReference type="AlphaFoldDB" id="A0A6M8BDC9"/>
<dbReference type="PANTHER" id="PTHR38011">
    <property type="entry name" value="DIHYDROFOLATE REDUCTASE FAMILY PROTEIN (AFU_ORTHOLOGUE AFUA_8G06820)"/>
    <property type="match status" value="1"/>
</dbReference>
<feature type="domain" description="Bacterial bifunctional deaminase-reductase C-terminal" evidence="1">
    <location>
        <begin position="6"/>
        <end position="176"/>
    </location>
</feature>
<keyword evidence="3" id="KW-1185">Reference proteome</keyword>
<dbReference type="EMBL" id="CP053661">
    <property type="protein sequence ID" value="QKD81641.1"/>
    <property type="molecule type" value="Genomic_DNA"/>
</dbReference>
<dbReference type="RefSeq" id="WP_172354038.1">
    <property type="nucleotide sequence ID" value="NZ_CP053661.1"/>
</dbReference>
<accession>A0A6M8BDC9</accession>
<dbReference type="InterPro" id="IPR024072">
    <property type="entry name" value="DHFR-like_dom_sf"/>
</dbReference>
<organism evidence="2 3">
    <name type="scientific">Thermoleptolyngbya sichuanensis A183</name>
    <dbReference type="NCBI Taxonomy" id="2737172"/>
    <lineage>
        <taxon>Bacteria</taxon>
        <taxon>Bacillati</taxon>
        <taxon>Cyanobacteriota</taxon>
        <taxon>Cyanophyceae</taxon>
        <taxon>Oculatellales</taxon>
        <taxon>Oculatellaceae</taxon>
        <taxon>Thermoleptolyngbya</taxon>
        <taxon>Thermoleptolyngbya sichuanensis</taxon>
    </lineage>
</organism>
<sequence length="191" mass="20968">MKTQYYTATSLDGYIADANNSLEWLFQFGDPEDGSYPSFIQEVGAIAMGSTTYEWILNHDSPDNPNANPAQPAWSYTQPAWVFTTRTLPAIPGADIRFVKGDVRPVYEEMRAIAQDKNIWVVGGGDLAGQFYDHGLLDEIIVTIASVTLGSGAPLLPRQITTPPLKLVSATTYGTAFVELRYTVQRSADEV</sequence>
<dbReference type="Pfam" id="PF01872">
    <property type="entry name" value="RibD_C"/>
    <property type="match status" value="1"/>
</dbReference>